<dbReference type="SMART" id="SM00906">
    <property type="entry name" value="Fungal_trans"/>
    <property type="match status" value="1"/>
</dbReference>
<feature type="region of interest" description="Disordered" evidence="4">
    <location>
        <begin position="105"/>
        <end position="129"/>
    </location>
</feature>
<evidence type="ECO:0000313" key="6">
    <source>
        <dbReference type="EMBL" id="KAL1875312.1"/>
    </source>
</evidence>
<organism evidence="6 7">
    <name type="scientific">Phialemonium thermophilum</name>
    <dbReference type="NCBI Taxonomy" id="223376"/>
    <lineage>
        <taxon>Eukaryota</taxon>
        <taxon>Fungi</taxon>
        <taxon>Dikarya</taxon>
        <taxon>Ascomycota</taxon>
        <taxon>Pezizomycotina</taxon>
        <taxon>Sordariomycetes</taxon>
        <taxon>Sordariomycetidae</taxon>
        <taxon>Cephalothecales</taxon>
        <taxon>Cephalothecaceae</taxon>
        <taxon>Phialemonium</taxon>
    </lineage>
</organism>
<feature type="region of interest" description="Disordered" evidence="4">
    <location>
        <begin position="154"/>
        <end position="209"/>
    </location>
</feature>
<dbReference type="PROSITE" id="PS00463">
    <property type="entry name" value="ZN2_CY6_FUNGAL_1"/>
    <property type="match status" value="1"/>
</dbReference>
<evidence type="ECO:0000256" key="4">
    <source>
        <dbReference type="SAM" id="MobiDB-lite"/>
    </source>
</evidence>
<dbReference type="PANTHER" id="PTHR31001">
    <property type="entry name" value="UNCHARACTERIZED TRANSCRIPTIONAL REGULATORY PROTEIN"/>
    <property type="match status" value="1"/>
</dbReference>
<dbReference type="SMART" id="SM00066">
    <property type="entry name" value="GAL4"/>
    <property type="match status" value="1"/>
</dbReference>
<dbReference type="Pfam" id="PF04082">
    <property type="entry name" value="Fungal_trans"/>
    <property type="match status" value="1"/>
</dbReference>
<name>A0ABR3XH80_9PEZI</name>
<dbReference type="PANTHER" id="PTHR31001:SF50">
    <property type="entry name" value="ZN(II)2CYS6 TRANSCRIPTION FACTOR (EUROFUNG)"/>
    <property type="match status" value="1"/>
</dbReference>
<evidence type="ECO:0000256" key="2">
    <source>
        <dbReference type="ARBA" id="ARBA00022723"/>
    </source>
</evidence>
<dbReference type="Proteomes" id="UP001586593">
    <property type="component" value="Unassembled WGS sequence"/>
</dbReference>
<dbReference type="InterPro" id="IPR001138">
    <property type="entry name" value="Zn2Cys6_DnaBD"/>
</dbReference>
<dbReference type="InterPro" id="IPR007219">
    <property type="entry name" value="XnlR_reg_dom"/>
</dbReference>
<protein>
    <recommendedName>
        <fullName evidence="5">Zn(2)-C6 fungal-type domain-containing protein</fullName>
    </recommendedName>
</protein>
<feature type="compositionally biased region" description="Low complexity" evidence="4">
    <location>
        <begin position="793"/>
        <end position="809"/>
    </location>
</feature>
<feature type="compositionally biased region" description="Basic and acidic residues" evidence="4">
    <location>
        <begin position="115"/>
        <end position="129"/>
    </location>
</feature>
<dbReference type="InterPro" id="IPR036864">
    <property type="entry name" value="Zn2-C6_fun-type_DNA-bd_sf"/>
</dbReference>
<feature type="region of interest" description="Disordered" evidence="4">
    <location>
        <begin position="1"/>
        <end position="58"/>
    </location>
</feature>
<feature type="region of interest" description="Disordered" evidence="4">
    <location>
        <begin position="218"/>
        <end position="237"/>
    </location>
</feature>
<keyword evidence="3" id="KW-0539">Nucleus</keyword>
<feature type="domain" description="Zn(2)-C6 fungal-type" evidence="5">
    <location>
        <begin position="74"/>
        <end position="103"/>
    </location>
</feature>
<dbReference type="Gene3D" id="4.10.240.10">
    <property type="entry name" value="Zn(2)-C6 fungal-type DNA-binding domain"/>
    <property type="match status" value="1"/>
</dbReference>
<evidence type="ECO:0000256" key="3">
    <source>
        <dbReference type="ARBA" id="ARBA00023242"/>
    </source>
</evidence>
<dbReference type="Pfam" id="PF00172">
    <property type="entry name" value="Zn_clus"/>
    <property type="match status" value="1"/>
</dbReference>
<dbReference type="InterPro" id="IPR050613">
    <property type="entry name" value="Sec_Metabolite_Reg"/>
</dbReference>
<keyword evidence="2" id="KW-0479">Metal-binding</keyword>
<evidence type="ECO:0000256" key="1">
    <source>
        <dbReference type="ARBA" id="ARBA00004123"/>
    </source>
</evidence>
<comment type="caution">
    <text evidence="6">The sequence shown here is derived from an EMBL/GenBank/DDBJ whole genome shotgun (WGS) entry which is preliminary data.</text>
</comment>
<dbReference type="EMBL" id="JAZHXJ010000093">
    <property type="protein sequence ID" value="KAL1875312.1"/>
    <property type="molecule type" value="Genomic_DNA"/>
</dbReference>
<feature type="region of interest" description="Disordered" evidence="4">
    <location>
        <begin position="271"/>
        <end position="292"/>
    </location>
</feature>
<keyword evidence="7" id="KW-1185">Reference proteome</keyword>
<dbReference type="CDD" id="cd12148">
    <property type="entry name" value="fungal_TF_MHR"/>
    <property type="match status" value="1"/>
</dbReference>
<comment type="subcellular location">
    <subcellularLocation>
        <location evidence="1">Nucleus</location>
    </subcellularLocation>
</comment>
<feature type="region of interest" description="Disordered" evidence="4">
    <location>
        <begin position="894"/>
        <end position="924"/>
    </location>
</feature>
<proteinExistence type="predicted"/>
<gene>
    <name evidence="6" type="ORF">VTK73DRAFT_10149</name>
</gene>
<feature type="compositionally biased region" description="Polar residues" evidence="4">
    <location>
        <begin position="187"/>
        <end position="206"/>
    </location>
</feature>
<evidence type="ECO:0000259" key="5">
    <source>
        <dbReference type="PROSITE" id="PS50048"/>
    </source>
</evidence>
<dbReference type="SUPFAM" id="SSF57701">
    <property type="entry name" value="Zn2/Cys6 DNA-binding domain"/>
    <property type="match status" value="1"/>
</dbReference>
<dbReference type="CDD" id="cd00067">
    <property type="entry name" value="GAL4"/>
    <property type="match status" value="1"/>
</dbReference>
<dbReference type="PROSITE" id="PS50048">
    <property type="entry name" value="ZN2_CY6_FUNGAL_2"/>
    <property type="match status" value="1"/>
</dbReference>
<evidence type="ECO:0000313" key="7">
    <source>
        <dbReference type="Proteomes" id="UP001586593"/>
    </source>
</evidence>
<accession>A0ABR3XH80</accession>
<feature type="compositionally biased region" description="Basic and acidic residues" evidence="4">
    <location>
        <begin position="169"/>
        <end position="178"/>
    </location>
</feature>
<feature type="compositionally biased region" description="Acidic residues" evidence="4">
    <location>
        <begin position="273"/>
        <end position="284"/>
    </location>
</feature>
<reference evidence="6 7" key="1">
    <citation type="journal article" date="2024" name="Commun. Biol.">
        <title>Comparative genomic analysis of thermophilic fungi reveals convergent evolutionary adaptations and gene losses.</title>
        <authorList>
            <person name="Steindorff A.S."/>
            <person name="Aguilar-Pontes M.V."/>
            <person name="Robinson A.J."/>
            <person name="Andreopoulos B."/>
            <person name="LaButti K."/>
            <person name="Kuo A."/>
            <person name="Mondo S."/>
            <person name="Riley R."/>
            <person name="Otillar R."/>
            <person name="Haridas S."/>
            <person name="Lipzen A."/>
            <person name="Grimwood J."/>
            <person name="Schmutz J."/>
            <person name="Clum A."/>
            <person name="Reid I.D."/>
            <person name="Moisan M.C."/>
            <person name="Butler G."/>
            <person name="Nguyen T.T.M."/>
            <person name="Dewar K."/>
            <person name="Conant G."/>
            <person name="Drula E."/>
            <person name="Henrissat B."/>
            <person name="Hansel C."/>
            <person name="Singer S."/>
            <person name="Hutchinson M.I."/>
            <person name="de Vries R.P."/>
            <person name="Natvig D.O."/>
            <person name="Powell A.J."/>
            <person name="Tsang A."/>
            <person name="Grigoriev I.V."/>
        </authorList>
    </citation>
    <scope>NUCLEOTIDE SEQUENCE [LARGE SCALE GENOMIC DNA]</scope>
    <source>
        <strain evidence="6 7">ATCC 24622</strain>
    </source>
</reference>
<sequence length="996" mass="110711">MSAGPDRTAAPPESTHAGGNFDPSNQTPPNAAGTASPVRGDVPFPQIPQNFSHPSGATVYPPSAAVSSALNPRSCVTCRRRKVRCDKHMPCGNCRRAQIACIFPAPGRAPRRPRPKDPDAPSKQHSAEREAELLKRLRKLEGIVEELSSQVELEAVKHTSSSGNSPEEAISHDGEGRIPRSGRAESSAASDSPQPSNSPALTSASRAGTAAGRLVSGSGYNTSYGPLKAPSSGSHRRLGRLVQNEKGTSRYVSSGFWSKLNDELEEIRAETQDYTDEDTDDSDVESTSGSLDQEQCATAHQSFILGYKSADVDLRPLHPLPSQIPFMWQVYLENVDPLVKILHTPSMNKLIREIRNNLDNLNPSTEALMFSIYYAAITSMDAEEVKLNFGAERHALLKQYRFALEQALAKANFLTDADLTVCQAFLIFLVLVRRHDETRFAWTMTGLLIRICQSIGLHRDGTNFPNLTPFEVEMRRRLFWAVCVLDLRSAEDQGTDLTLVERTYDTQVPLNINDTDIDPSSKEFPAPREGPTDMTFSLIRYEICGLSRRLHVASSAMAGFCPQEAARSLWEREEMLTEAYERIENKYLKYPSVQDNPLYWVVSNVARLIVAKMTILIYQPVLFPGPGSEYMSSDSRERVFTAAIDICEYSHLLVTDPRTKPWRWLFKTYTQWHAVAYILLELSHRPWNSVAERAWSALLHSAYISPDPHVLEKMAKYSAVWLPFRKLYHKARKHRETELARLQADPAAAEQLDRETRSRLAPSNFKTLSSSIKTTVALDRWRKLVNLPPLPPQQQDKALKLQIGSSSVSSRDDSSGTTTAAPHEDHIIDEIMGETMTSPFIPMTLFPMAWTAGDPSYMARQAMFSGTAAPYTANANANEIPISNAPVQGGTMLADETVGAPAGGVNVHDPSTKSPRTLHDQRQQHRHDALHLKESNPPPWLWNADTGSGNLVETSLDDLDMNMDEGFDWQNWQQSIRGFEMETNTAGFGGVWGSSL</sequence>
<feature type="region of interest" description="Disordered" evidence="4">
    <location>
        <begin position="787"/>
        <end position="826"/>
    </location>
</feature>